<protein>
    <submittedName>
        <fullName evidence="1">Uncharacterized protein</fullName>
    </submittedName>
</protein>
<evidence type="ECO:0000313" key="2">
    <source>
        <dbReference type="Proteomes" id="UP000186176"/>
    </source>
</evidence>
<dbReference type="AlphaFoldDB" id="A0A1J4MMU9"/>
<dbReference type="OrthoDB" id="338162at2759"/>
<dbReference type="VEuPathDB" id="CryptoDB:cubi_01041"/>
<sequence length="116" mass="13464">MRDNCIKYKRNISRKLTCSIKSLCEAEIGSRINALKIYVLKLSLRNAIAKHEIEGITNLLKIMDKKIRIIKSIKGLTYQLKNFLQYVINDEGAIQNTEKQDLISLYNWLNKSTLFS</sequence>
<dbReference type="Proteomes" id="UP000186176">
    <property type="component" value="Unassembled WGS sequence"/>
</dbReference>
<comment type="caution">
    <text evidence="1">The sequence shown here is derived from an EMBL/GenBank/DDBJ whole genome shotgun (WGS) entry which is preliminary data.</text>
</comment>
<name>A0A1J4MMU9_9CRYT</name>
<proteinExistence type="predicted"/>
<gene>
    <name evidence="1" type="ORF">cubi_01041</name>
</gene>
<keyword evidence="2" id="KW-1185">Reference proteome</keyword>
<dbReference type="GeneID" id="39977832"/>
<evidence type="ECO:0000313" key="1">
    <source>
        <dbReference type="EMBL" id="OII74197.1"/>
    </source>
</evidence>
<dbReference type="EMBL" id="LRBP01000012">
    <property type="protein sequence ID" value="OII74197.1"/>
    <property type="molecule type" value="Genomic_DNA"/>
</dbReference>
<organism evidence="1 2">
    <name type="scientific">Cryptosporidium ubiquitum</name>
    <dbReference type="NCBI Taxonomy" id="857276"/>
    <lineage>
        <taxon>Eukaryota</taxon>
        <taxon>Sar</taxon>
        <taxon>Alveolata</taxon>
        <taxon>Apicomplexa</taxon>
        <taxon>Conoidasida</taxon>
        <taxon>Coccidia</taxon>
        <taxon>Eucoccidiorida</taxon>
        <taxon>Eimeriorina</taxon>
        <taxon>Cryptosporidiidae</taxon>
        <taxon>Cryptosporidium</taxon>
    </lineage>
</organism>
<reference evidence="1 2" key="1">
    <citation type="submission" date="2016-10" db="EMBL/GenBank/DDBJ databases">
        <title>Reductive evolution of mitochondrial metabolism and differential evolution of invasion-related proteins in Cryptosporidium.</title>
        <authorList>
            <person name="Liu S."/>
            <person name="Roellig D.M."/>
            <person name="Guo Y."/>
            <person name="Li N."/>
            <person name="Frace M.A."/>
            <person name="Tang K."/>
            <person name="Zhang L."/>
            <person name="Feng Y."/>
            <person name="Xiao L."/>
        </authorList>
    </citation>
    <scope>NUCLEOTIDE SEQUENCE [LARGE SCALE GENOMIC DNA]</scope>
    <source>
        <strain evidence="1">39726</strain>
    </source>
</reference>
<accession>A0A1J4MMU9</accession>
<dbReference type="RefSeq" id="XP_028875390.1">
    <property type="nucleotide sequence ID" value="XM_029018053.1"/>
</dbReference>